<feature type="domain" description="Reverse transcriptase" evidence="1">
    <location>
        <begin position="1"/>
        <end position="141"/>
    </location>
</feature>
<evidence type="ECO:0000313" key="3">
    <source>
        <dbReference type="Proteomes" id="UP001274896"/>
    </source>
</evidence>
<organism evidence="2 3">
    <name type="scientific">Hemibagrus guttatus</name>
    <dbReference type="NCBI Taxonomy" id="175788"/>
    <lineage>
        <taxon>Eukaryota</taxon>
        <taxon>Metazoa</taxon>
        <taxon>Chordata</taxon>
        <taxon>Craniata</taxon>
        <taxon>Vertebrata</taxon>
        <taxon>Euteleostomi</taxon>
        <taxon>Actinopterygii</taxon>
        <taxon>Neopterygii</taxon>
        <taxon>Teleostei</taxon>
        <taxon>Ostariophysi</taxon>
        <taxon>Siluriformes</taxon>
        <taxon>Bagridae</taxon>
        <taxon>Hemibagrus</taxon>
    </lineage>
</organism>
<keyword evidence="3" id="KW-1185">Reference proteome</keyword>
<dbReference type="PANTHER" id="PTHR33332">
    <property type="entry name" value="REVERSE TRANSCRIPTASE DOMAIN-CONTAINING PROTEIN"/>
    <property type="match status" value="1"/>
</dbReference>
<protein>
    <recommendedName>
        <fullName evidence="1">Reverse transcriptase domain-containing protein</fullName>
    </recommendedName>
</protein>
<dbReference type="Proteomes" id="UP001274896">
    <property type="component" value="Unassembled WGS sequence"/>
</dbReference>
<comment type="caution">
    <text evidence="2">The sequence shown here is derived from an EMBL/GenBank/DDBJ whole genome shotgun (WGS) entry which is preliminary data.</text>
</comment>
<dbReference type="InterPro" id="IPR000477">
    <property type="entry name" value="RT_dom"/>
</dbReference>
<accession>A0AAE0V8N4</accession>
<sequence>MFHHCPCFKRSTIIPASNVPPSFMSNSRNTSTGIPQGCILSPLLFSLYTNDCTSTDPSVKLLKFADDSTVNGLIQDGDESAYTQEVEQLAVWCSLNNLELNTLKTVEKIVGFRRNTPTLPTLTVNSTVPTVVSFRFLGITISQDLKWDTHIDFIVIKAQQKIVLPSAVEEVQPAQGAANTVLLSRH</sequence>
<dbReference type="AlphaFoldDB" id="A0AAE0V8N4"/>
<dbReference type="SUPFAM" id="SSF56672">
    <property type="entry name" value="DNA/RNA polymerases"/>
    <property type="match status" value="1"/>
</dbReference>
<dbReference type="Pfam" id="PF00078">
    <property type="entry name" value="RVT_1"/>
    <property type="match status" value="1"/>
</dbReference>
<gene>
    <name evidence="2" type="ORF">QTP70_013694</name>
</gene>
<reference evidence="2" key="1">
    <citation type="submission" date="2023-06" db="EMBL/GenBank/DDBJ databases">
        <title>Male Hemibagrus guttatus genome.</title>
        <authorList>
            <person name="Bian C."/>
        </authorList>
    </citation>
    <scope>NUCLEOTIDE SEQUENCE</scope>
    <source>
        <strain evidence="2">Male_cb2023</strain>
        <tissue evidence="2">Muscle</tissue>
    </source>
</reference>
<dbReference type="InterPro" id="IPR043502">
    <property type="entry name" value="DNA/RNA_pol_sf"/>
</dbReference>
<dbReference type="PROSITE" id="PS50878">
    <property type="entry name" value="RT_POL"/>
    <property type="match status" value="1"/>
</dbReference>
<evidence type="ECO:0000313" key="2">
    <source>
        <dbReference type="EMBL" id="KAK3543225.1"/>
    </source>
</evidence>
<name>A0AAE0V8N4_9TELE</name>
<evidence type="ECO:0000259" key="1">
    <source>
        <dbReference type="PROSITE" id="PS50878"/>
    </source>
</evidence>
<proteinExistence type="predicted"/>
<dbReference type="EMBL" id="JAUCMX010000006">
    <property type="protein sequence ID" value="KAK3543225.1"/>
    <property type="molecule type" value="Genomic_DNA"/>
</dbReference>